<gene>
    <name evidence="1" type="primary">gp_16384</name>
</gene>
<dbReference type="Proteomes" id="UP000827372">
    <property type="component" value="Segment"/>
</dbReference>
<evidence type="ECO:0000313" key="2">
    <source>
        <dbReference type="Proteomes" id="UP000827372"/>
    </source>
</evidence>
<dbReference type="EMBL" id="MZ130480">
    <property type="protein sequence ID" value="QWM89614.1"/>
    <property type="molecule type" value="Genomic_DNA"/>
</dbReference>
<accession>A0AAE7RUH1</accession>
<dbReference type="GeneID" id="75691516"/>
<organism evidence="1 2">
    <name type="scientific">uncultured phage cr91_1</name>
    <dbReference type="NCBI Taxonomy" id="2986403"/>
    <lineage>
        <taxon>Viruses</taxon>
        <taxon>Duplodnaviria</taxon>
        <taxon>Heunggongvirae</taxon>
        <taxon>Uroviricota</taxon>
        <taxon>Caudoviricetes</taxon>
        <taxon>Crassvirales</taxon>
        <taxon>Intestiviridae</taxon>
        <taxon>Crudevirinae</taxon>
        <taxon>Drivevirus</taxon>
        <taxon>Drivevirus gastrointestinalis</taxon>
    </lineage>
</organism>
<evidence type="ECO:0000313" key="1">
    <source>
        <dbReference type="EMBL" id="QWM89614.1"/>
    </source>
</evidence>
<dbReference type="RefSeq" id="YP_010359186.1">
    <property type="nucleotide sequence ID" value="NC_062770.1"/>
</dbReference>
<protein>
    <submittedName>
        <fullName evidence="1">Tail tubular protein, phage P22 gp4</fullName>
    </submittedName>
</protein>
<dbReference type="KEGG" id="vg:75691516"/>
<proteinExistence type="predicted"/>
<sequence length="280" mass="31808">MLTKRNISVERIIAKIDNDFNPDGSDWIPRVISWTIDAMGQLDVLRIVPKKRRLEVINNIARTACPFSTKGLKVYDDNGCEVSVISARCGRCSSPSSTGEQPDKSLELSNTMSIVDTGYNGKETYGSLAIHNNTPDVTKQATVVEELYSAPRRGSEDRGYVLVDDHTIEINFDAKYIDIISNEVETEYSEYYKCDIPVIPNNYILIEAIGYYCMYKMLCRGMKHPVFNLGASQYGTNPYYQWEQLKNKAKAGVIIDWQAESGDKDGDAWRSYFYNYTFPK</sequence>
<name>A0AAE7RUH1_9CAUD</name>
<keyword evidence="2" id="KW-1185">Reference proteome</keyword>
<reference evidence="1 2" key="1">
    <citation type="submission" date="2021-04" db="EMBL/GenBank/DDBJ databases">
        <authorList>
            <person name="Shkoporov A.N."/>
            <person name="Stockdale S.R."/>
            <person name="Guerin E."/>
            <person name="Ross R.P."/>
            <person name="Hill C."/>
        </authorList>
    </citation>
    <scope>NUCLEOTIDE SEQUENCE [LARGE SCALE GENOMIC DNA]</scope>
    <source>
        <strain evidence="2">cr91_1</strain>
    </source>
</reference>